<keyword evidence="2" id="KW-0732">Signal</keyword>
<protein>
    <recommendedName>
        <fullName evidence="5">Amino acid permease/ SLC12A domain-containing protein</fullName>
    </recommendedName>
</protein>
<evidence type="ECO:0000256" key="1">
    <source>
        <dbReference type="SAM" id="Phobius"/>
    </source>
</evidence>
<keyword evidence="1" id="KW-0812">Transmembrane</keyword>
<evidence type="ECO:0000313" key="3">
    <source>
        <dbReference type="EMBL" id="KHJ75300.1"/>
    </source>
</evidence>
<feature type="signal peptide" evidence="2">
    <location>
        <begin position="1"/>
        <end position="18"/>
    </location>
</feature>
<gene>
    <name evidence="3" type="ORF">OESDEN_25084</name>
</gene>
<evidence type="ECO:0000313" key="4">
    <source>
        <dbReference type="Proteomes" id="UP000053660"/>
    </source>
</evidence>
<dbReference type="Proteomes" id="UP000053660">
    <property type="component" value="Unassembled WGS sequence"/>
</dbReference>
<accession>A0A0B1RW82</accession>
<dbReference type="EMBL" id="KN612879">
    <property type="protein sequence ID" value="KHJ75300.1"/>
    <property type="molecule type" value="Genomic_DNA"/>
</dbReference>
<proteinExistence type="predicted"/>
<evidence type="ECO:0000256" key="2">
    <source>
        <dbReference type="SAM" id="SignalP"/>
    </source>
</evidence>
<keyword evidence="4" id="KW-1185">Reference proteome</keyword>
<dbReference type="AlphaFoldDB" id="A0A0B1RW82"/>
<organism evidence="3 4">
    <name type="scientific">Oesophagostomum dentatum</name>
    <name type="common">Nodular worm</name>
    <dbReference type="NCBI Taxonomy" id="61180"/>
    <lineage>
        <taxon>Eukaryota</taxon>
        <taxon>Metazoa</taxon>
        <taxon>Ecdysozoa</taxon>
        <taxon>Nematoda</taxon>
        <taxon>Chromadorea</taxon>
        <taxon>Rhabditida</taxon>
        <taxon>Rhabditina</taxon>
        <taxon>Rhabditomorpha</taxon>
        <taxon>Strongyloidea</taxon>
        <taxon>Strongylidae</taxon>
        <taxon>Oesophagostomum</taxon>
    </lineage>
</organism>
<feature type="transmembrane region" description="Helical" evidence="1">
    <location>
        <begin position="28"/>
        <end position="44"/>
    </location>
</feature>
<dbReference type="OrthoDB" id="3257095at2759"/>
<keyword evidence="1" id="KW-0472">Membrane</keyword>
<keyword evidence="1" id="KW-1133">Transmembrane helix</keyword>
<name>A0A0B1RW82_OESDE</name>
<feature type="chain" id="PRO_5002081195" description="Amino acid permease/ SLC12A domain-containing protein" evidence="2">
    <location>
        <begin position="19"/>
        <end position="80"/>
    </location>
</feature>
<evidence type="ECO:0008006" key="5">
    <source>
        <dbReference type="Google" id="ProtNLM"/>
    </source>
</evidence>
<reference evidence="3 4" key="1">
    <citation type="submission" date="2014-03" db="EMBL/GenBank/DDBJ databases">
        <title>Draft genome of the hookworm Oesophagostomum dentatum.</title>
        <authorList>
            <person name="Mitreva M."/>
        </authorList>
    </citation>
    <scope>NUCLEOTIDE SEQUENCE [LARGE SCALE GENOMIC DNA]</scope>
    <source>
        <strain evidence="3 4">OD-Hann</strain>
    </source>
</reference>
<sequence length="80" mass="9334">MCIPLLFLFLCCLFLVLPFFSQPTELMVGVAIILSGIPVYFLFVRTTRKPKLIYVPWISLTHWVQKMLYCVPESEEHLAE</sequence>